<evidence type="ECO:0000313" key="2">
    <source>
        <dbReference type="EMBL" id="PDX86555.1"/>
    </source>
</evidence>
<sequence length="199" mass="21559">MAILVVEKKLESETDCWYKFMCDKPADIDNLPTSTTRGGLSGVKKYAHKTSIAYCVATARVYMLDNDDSWRLLAGIPESELEALELKAETIVQLKKEAESIEKSIEEKANTIEEQANKVTEIADKIFALGPSAGDGISNNAKGYILTLFENAAYKNTAMQATYNALREEWGMGSGTTVTSSTTATLGKAAIGKMVLGTV</sequence>
<evidence type="ECO:0000256" key="1">
    <source>
        <dbReference type="SAM" id="Coils"/>
    </source>
</evidence>
<keyword evidence="1" id="KW-0175">Coiled coil</keyword>
<dbReference type="EMBL" id="NOUV01000014">
    <property type="protein sequence ID" value="PDX86555.1"/>
    <property type="molecule type" value="Genomic_DNA"/>
</dbReference>
<dbReference type="RefSeq" id="WP_097792427.1">
    <property type="nucleotide sequence ID" value="NZ_NOUV01000014.1"/>
</dbReference>
<dbReference type="OrthoDB" id="1864096at2"/>
<feature type="coiled-coil region" evidence="1">
    <location>
        <begin position="81"/>
        <end position="118"/>
    </location>
</feature>
<protein>
    <submittedName>
        <fullName evidence="2">Uncharacterized protein</fullName>
    </submittedName>
</protein>
<comment type="caution">
    <text evidence="2">The sequence shown here is derived from an EMBL/GenBank/DDBJ whole genome shotgun (WGS) entry which is preliminary data.</text>
</comment>
<name>A0A2A7B5A7_9FIRM</name>
<evidence type="ECO:0000313" key="3">
    <source>
        <dbReference type="Proteomes" id="UP000220904"/>
    </source>
</evidence>
<organism evidence="2 3">
    <name type="scientific">Faecalibacterium prausnitzii</name>
    <dbReference type="NCBI Taxonomy" id="853"/>
    <lineage>
        <taxon>Bacteria</taxon>
        <taxon>Bacillati</taxon>
        <taxon>Bacillota</taxon>
        <taxon>Clostridia</taxon>
        <taxon>Eubacteriales</taxon>
        <taxon>Oscillospiraceae</taxon>
        <taxon>Faecalibacterium</taxon>
    </lineage>
</organism>
<accession>A0A2A7B5A7</accession>
<dbReference type="Proteomes" id="UP000220904">
    <property type="component" value="Unassembled WGS sequence"/>
</dbReference>
<proteinExistence type="predicted"/>
<dbReference type="AlphaFoldDB" id="A0A2A7B5A7"/>
<gene>
    <name evidence="2" type="ORF">CHR60_07365</name>
</gene>
<reference evidence="2 3" key="1">
    <citation type="journal article" date="2017" name="Front. Microbiol.">
        <title>New Insights into the Diversity of the Genus Faecalibacterium.</title>
        <authorList>
            <person name="Benevides L."/>
            <person name="Burman S."/>
            <person name="Martin R."/>
            <person name="Robert V."/>
            <person name="Thomas M."/>
            <person name="Miquel S."/>
            <person name="Chain F."/>
            <person name="Sokol H."/>
            <person name="Bermudez-Humaran L.G."/>
            <person name="Morrison M."/>
            <person name="Langella P."/>
            <person name="Azevedo V.A."/>
            <person name="Chatel J.M."/>
            <person name="Soares S."/>
        </authorList>
    </citation>
    <scope>NUCLEOTIDE SEQUENCE [LARGE SCALE GENOMIC DNA]</scope>
    <source>
        <strain evidence="2 3">AHMP21</strain>
    </source>
</reference>